<protein>
    <submittedName>
        <fullName evidence="1">Uncharacterized protein</fullName>
    </submittedName>
</protein>
<evidence type="ECO:0000313" key="2">
    <source>
        <dbReference type="Proteomes" id="UP000237000"/>
    </source>
</evidence>
<name>A0A2P5E7S9_TREOI</name>
<organism evidence="1 2">
    <name type="scientific">Trema orientale</name>
    <name type="common">Charcoal tree</name>
    <name type="synonym">Celtis orientalis</name>
    <dbReference type="NCBI Taxonomy" id="63057"/>
    <lineage>
        <taxon>Eukaryota</taxon>
        <taxon>Viridiplantae</taxon>
        <taxon>Streptophyta</taxon>
        <taxon>Embryophyta</taxon>
        <taxon>Tracheophyta</taxon>
        <taxon>Spermatophyta</taxon>
        <taxon>Magnoliopsida</taxon>
        <taxon>eudicotyledons</taxon>
        <taxon>Gunneridae</taxon>
        <taxon>Pentapetalae</taxon>
        <taxon>rosids</taxon>
        <taxon>fabids</taxon>
        <taxon>Rosales</taxon>
        <taxon>Cannabaceae</taxon>
        <taxon>Trema</taxon>
    </lineage>
</organism>
<dbReference type="AlphaFoldDB" id="A0A2P5E7S9"/>
<dbReference type="InParanoid" id="A0A2P5E7S9"/>
<proteinExistence type="predicted"/>
<dbReference type="EMBL" id="JXTC01000213">
    <property type="protein sequence ID" value="PON81599.1"/>
    <property type="molecule type" value="Genomic_DNA"/>
</dbReference>
<comment type="caution">
    <text evidence="1">The sequence shown here is derived from an EMBL/GenBank/DDBJ whole genome shotgun (WGS) entry which is preliminary data.</text>
</comment>
<accession>A0A2P5E7S9</accession>
<sequence>MIEDSTLKYSRLFPNDHLEEFDKDKLDDSELLIQEVNGSIVENGEVKLDNEVILPFSFPIFEFIVDGDVKEISTKDNFESDGVVLDFDLEQQVGYESKSQIEEIGRQMSHNLLCGLENNKEESASYSIYLNPRSLYVNFFNGISSFLDLLFL</sequence>
<dbReference type="OrthoDB" id="10412182at2759"/>
<gene>
    <name evidence="1" type="ORF">TorRG33x02_226370</name>
</gene>
<dbReference type="Proteomes" id="UP000237000">
    <property type="component" value="Unassembled WGS sequence"/>
</dbReference>
<evidence type="ECO:0000313" key="1">
    <source>
        <dbReference type="EMBL" id="PON81599.1"/>
    </source>
</evidence>
<keyword evidence="2" id="KW-1185">Reference proteome</keyword>
<reference evidence="2" key="1">
    <citation type="submission" date="2016-06" db="EMBL/GenBank/DDBJ databases">
        <title>Parallel loss of symbiosis genes in relatives of nitrogen-fixing non-legume Parasponia.</title>
        <authorList>
            <person name="Van Velzen R."/>
            <person name="Holmer R."/>
            <person name="Bu F."/>
            <person name="Rutten L."/>
            <person name="Van Zeijl A."/>
            <person name="Liu W."/>
            <person name="Santuari L."/>
            <person name="Cao Q."/>
            <person name="Sharma T."/>
            <person name="Shen D."/>
            <person name="Roswanjaya Y."/>
            <person name="Wardhani T."/>
            <person name="Kalhor M.S."/>
            <person name="Jansen J."/>
            <person name="Van den Hoogen J."/>
            <person name="Gungor B."/>
            <person name="Hartog M."/>
            <person name="Hontelez J."/>
            <person name="Verver J."/>
            <person name="Yang W.-C."/>
            <person name="Schijlen E."/>
            <person name="Repin R."/>
            <person name="Schilthuizen M."/>
            <person name="Schranz E."/>
            <person name="Heidstra R."/>
            <person name="Miyata K."/>
            <person name="Fedorova E."/>
            <person name="Kohlen W."/>
            <person name="Bisseling T."/>
            <person name="Smit S."/>
            <person name="Geurts R."/>
        </authorList>
    </citation>
    <scope>NUCLEOTIDE SEQUENCE [LARGE SCALE GENOMIC DNA]</scope>
    <source>
        <strain evidence="2">cv. RG33-2</strain>
    </source>
</reference>